<comment type="pathway">
    <text evidence="2 7 8">Cell wall biogenesis; peptidoglycan biosynthesis.</text>
</comment>
<keyword evidence="4 7" id="KW-0436">Ligase</keyword>
<keyword evidence="5 7" id="KW-0547">Nucleotide-binding</keyword>
<dbReference type="GO" id="GO:0071555">
    <property type="term" value="P:cell wall organization"/>
    <property type="evidence" value="ECO:0007669"/>
    <property type="project" value="UniProtKB-KW"/>
</dbReference>
<dbReference type="GO" id="GO:0005524">
    <property type="term" value="F:ATP binding"/>
    <property type="evidence" value="ECO:0007669"/>
    <property type="project" value="UniProtKB-UniRule"/>
</dbReference>
<feature type="domain" description="Mur ligase central" evidence="10">
    <location>
        <begin position="115"/>
        <end position="286"/>
    </location>
</feature>
<dbReference type="SUPFAM" id="SSF53623">
    <property type="entry name" value="MurD-like peptide ligases, catalytic domain"/>
    <property type="match status" value="1"/>
</dbReference>
<feature type="domain" description="Mur ligase C-terminal" evidence="9">
    <location>
        <begin position="309"/>
        <end position="425"/>
    </location>
</feature>
<accession>A0A5C1A6W3</accession>
<organism evidence="11 12">
    <name type="scientific">Kushneria phosphatilytica</name>
    <dbReference type="NCBI Taxonomy" id="657387"/>
    <lineage>
        <taxon>Bacteria</taxon>
        <taxon>Pseudomonadati</taxon>
        <taxon>Pseudomonadota</taxon>
        <taxon>Gammaproteobacteria</taxon>
        <taxon>Oceanospirillales</taxon>
        <taxon>Halomonadaceae</taxon>
        <taxon>Kushneria</taxon>
    </lineage>
</organism>
<evidence type="ECO:0000256" key="1">
    <source>
        <dbReference type="ARBA" id="ARBA00004496"/>
    </source>
</evidence>
<evidence type="ECO:0000256" key="4">
    <source>
        <dbReference type="ARBA" id="ARBA00022598"/>
    </source>
</evidence>
<dbReference type="EC" id="6.3.2.9" evidence="7 8"/>
<evidence type="ECO:0000259" key="10">
    <source>
        <dbReference type="Pfam" id="PF08245"/>
    </source>
</evidence>
<dbReference type="InterPro" id="IPR013221">
    <property type="entry name" value="Mur_ligase_cen"/>
</dbReference>
<dbReference type="UniPathway" id="UPA00219"/>
<comment type="function">
    <text evidence="7 8">Cell wall formation. Catalyzes the addition of glutamate to the nucleotide precursor UDP-N-acetylmuramoyl-L-alanine (UMA).</text>
</comment>
<keyword evidence="12" id="KW-1185">Reference proteome</keyword>
<evidence type="ECO:0000256" key="5">
    <source>
        <dbReference type="ARBA" id="ARBA00022741"/>
    </source>
</evidence>
<dbReference type="GO" id="GO:0005737">
    <property type="term" value="C:cytoplasm"/>
    <property type="evidence" value="ECO:0007669"/>
    <property type="project" value="UniProtKB-SubCell"/>
</dbReference>
<keyword evidence="7 8" id="KW-0131">Cell cycle</keyword>
<dbReference type="PANTHER" id="PTHR43692">
    <property type="entry name" value="UDP-N-ACETYLMURAMOYLALANINE--D-GLUTAMATE LIGASE"/>
    <property type="match status" value="1"/>
</dbReference>
<comment type="similarity">
    <text evidence="7">Belongs to the MurCDEF family.</text>
</comment>
<dbReference type="InterPro" id="IPR036565">
    <property type="entry name" value="Mur-like_cat_sf"/>
</dbReference>
<evidence type="ECO:0000256" key="3">
    <source>
        <dbReference type="ARBA" id="ARBA00022490"/>
    </source>
</evidence>
<protein>
    <recommendedName>
        <fullName evidence="7 8">UDP-N-acetylmuramoylalanine--D-glutamate ligase</fullName>
        <ecNumber evidence="7 8">6.3.2.9</ecNumber>
    </recommendedName>
    <alternativeName>
        <fullName evidence="7">D-glutamic acid-adding enzyme</fullName>
    </alternativeName>
    <alternativeName>
        <fullName evidence="7">UDP-N-acetylmuramoyl-L-alanyl-D-glutamate synthetase</fullName>
    </alternativeName>
</protein>
<dbReference type="Gene3D" id="3.90.190.20">
    <property type="entry name" value="Mur ligase, C-terminal domain"/>
    <property type="match status" value="1"/>
</dbReference>
<keyword evidence="6 7" id="KW-0067">ATP-binding</keyword>
<keyword evidence="7 8" id="KW-0132">Cell division</keyword>
<dbReference type="GO" id="GO:0051301">
    <property type="term" value="P:cell division"/>
    <property type="evidence" value="ECO:0007669"/>
    <property type="project" value="UniProtKB-KW"/>
</dbReference>
<dbReference type="HAMAP" id="MF_00639">
    <property type="entry name" value="MurD"/>
    <property type="match status" value="1"/>
</dbReference>
<evidence type="ECO:0000313" key="11">
    <source>
        <dbReference type="EMBL" id="QEL12819.1"/>
    </source>
</evidence>
<comment type="catalytic activity">
    <reaction evidence="7 8">
        <text>UDP-N-acetyl-alpha-D-muramoyl-L-alanine + D-glutamate + ATP = UDP-N-acetyl-alpha-D-muramoyl-L-alanyl-D-glutamate + ADP + phosphate + H(+)</text>
        <dbReference type="Rhea" id="RHEA:16429"/>
        <dbReference type="ChEBI" id="CHEBI:15378"/>
        <dbReference type="ChEBI" id="CHEBI:29986"/>
        <dbReference type="ChEBI" id="CHEBI:30616"/>
        <dbReference type="ChEBI" id="CHEBI:43474"/>
        <dbReference type="ChEBI" id="CHEBI:83898"/>
        <dbReference type="ChEBI" id="CHEBI:83900"/>
        <dbReference type="ChEBI" id="CHEBI:456216"/>
        <dbReference type="EC" id="6.3.2.9"/>
    </reaction>
</comment>
<dbReference type="SUPFAM" id="SSF51984">
    <property type="entry name" value="MurCD N-terminal domain"/>
    <property type="match status" value="1"/>
</dbReference>
<dbReference type="Proteomes" id="UP000322553">
    <property type="component" value="Chromosome"/>
</dbReference>
<dbReference type="InterPro" id="IPR005762">
    <property type="entry name" value="MurD"/>
</dbReference>
<dbReference type="SUPFAM" id="SSF53244">
    <property type="entry name" value="MurD-like peptide ligases, peptide-binding domain"/>
    <property type="match status" value="1"/>
</dbReference>
<evidence type="ECO:0000256" key="2">
    <source>
        <dbReference type="ARBA" id="ARBA00004752"/>
    </source>
</evidence>
<evidence type="ECO:0000256" key="6">
    <source>
        <dbReference type="ARBA" id="ARBA00022840"/>
    </source>
</evidence>
<dbReference type="Gene3D" id="3.40.1190.10">
    <property type="entry name" value="Mur-like, catalytic domain"/>
    <property type="match status" value="1"/>
</dbReference>
<keyword evidence="7 8" id="KW-0573">Peptidoglycan synthesis</keyword>
<dbReference type="AlphaFoldDB" id="A0A5C1A6W3"/>
<dbReference type="GO" id="GO:0009252">
    <property type="term" value="P:peptidoglycan biosynthetic process"/>
    <property type="evidence" value="ECO:0007669"/>
    <property type="project" value="UniProtKB-UniRule"/>
</dbReference>
<comment type="subcellular location">
    <subcellularLocation>
        <location evidence="1 7 8">Cytoplasm</location>
    </subcellularLocation>
</comment>
<dbReference type="Pfam" id="PF02875">
    <property type="entry name" value="Mur_ligase_C"/>
    <property type="match status" value="1"/>
</dbReference>
<evidence type="ECO:0000259" key="9">
    <source>
        <dbReference type="Pfam" id="PF02875"/>
    </source>
</evidence>
<sequence length="457" mass="48420">MTGTADAPVLVIGTGLSGRAIARHLHHLRQPFEIADTRDVPPALGELKAALPGVAVHCGPLERLDMARFREVVLSPGVDPRMPALSCIRDRLIGEMTLLRRALDNMTAPPLLIAITGSNAKSTVTTLVGEMAREAGCRTAVGGNLGTPALDLLREAPDAEVMVLELSSFQLETTAQLRADIACHLNLSEDHLDRHDGLSGYAHAKQRIFEGAGHAVYNADDTATTPGVLVPDHTSFTLAAPASEQWGLRCFDALMICHGDEPIMPVAEVGMPGRHNLANALAALAIGARAGWAIEAMRHVLHRFTGLPHRAERVVEHEGIQWINDSKGTNVGATLAAIEGIGSSLSGRLILLAGGVGKGADFTPLGPVMAQYGRLAILFGRDAALMADTLADQVTVLEVATLDEAMEQAWQQAKAGDAVLLSPACASLDQFTSYIARGEAFRAWLSSRPELSAGDVR</sequence>
<dbReference type="Pfam" id="PF21799">
    <property type="entry name" value="MurD-like_N"/>
    <property type="match status" value="1"/>
</dbReference>
<evidence type="ECO:0000256" key="8">
    <source>
        <dbReference type="RuleBase" id="RU003664"/>
    </source>
</evidence>
<feature type="binding site" evidence="7">
    <location>
        <begin position="117"/>
        <end position="123"/>
    </location>
    <ligand>
        <name>ATP</name>
        <dbReference type="ChEBI" id="CHEBI:30616"/>
    </ligand>
</feature>
<dbReference type="GO" id="GO:0008360">
    <property type="term" value="P:regulation of cell shape"/>
    <property type="evidence" value="ECO:0007669"/>
    <property type="project" value="UniProtKB-KW"/>
</dbReference>
<keyword evidence="7 8" id="KW-0133">Cell shape</keyword>
<dbReference type="InterPro" id="IPR036615">
    <property type="entry name" value="Mur_ligase_C_dom_sf"/>
</dbReference>
<dbReference type="Gene3D" id="3.40.50.720">
    <property type="entry name" value="NAD(P)-binding Rossmann-like Domain"/>
    <property type="match status" value="1"/>
</dbReference>
<evidence type="ECO:0000256" key="7">
    <source>
        <dbReference type="HAMAP-Rule" id="MF_00639"/>
    </source>
</evidence>
<dbReference type="NCBIfam" id="TIGR01087">
    <property type="entry name" value="murD"/>
    <property type="match status" value="1"/>
</dbReference>
<name>A0A5C1A6W3_9GAMM</name>
<keyword evidence="7 8" id="KW-0961">Cell wall biogenesis/degradation</keyword>
<reference evidence="11 12" key="1">
    <citation type="submission" date="2019-08" db="EMBL/GenBank/DDBJ databases">
        <title>Complete genome sequence of Kushneria sp. YCWA18, a halophilic phosphate-solubilizing bacterium isolated from Daqiao saltern in China.</title>
        <authorList>
            <person name="Du G.-X."/>
            <person name="Qu L.-Y."/>
        </authorList>
    </citation>
    <scope>NUCLEOTIDE SEQUENCE [LARGE SCALE GENOMIC DNA]</scope>
    <source>
        <strain evidence="11 12">YCWA18</strain>
    </source>
</reference>
<gene>
    <name evidence="7 11" type="primary">murD</name>
    <name evidence="11" type="ORF">FY550_09925</name>
</gene>
<dbReference type="EMBL" id="CP043420">
    <property type="protein sequence ID" value="QEL12819.1"/>
    <property type="molecule type" value="Genomic_DNA"/>
</dbReference>
<evidence type="ECO:0000313" key="12">
    <source>
        <dbReference type="Proteomes" id="UP000322553"/>
    </source>
</evidence>
<proteinExistence type="inferred from homology"/>
<dbReference type="GO" id="GO:0008764">
    <property type="term" value="F:UDP-N-acetylmuramoylalanine-D-glutamate ligase activity"/>
    <property type="evidence" value="ECO:0007669"/>
    <property type="project" value="UniProtKB-UniRule"/>
</dbReference>
<dbReference type="InterPro" id="IPR004101">
    <property type="entry name" value="Mur_ligase_C"/>
</dbReference>
<dbReference type="Pfam" id="PF08245">
    <property type="entry name" value="Mur_ligase_M"/>
    <property type="match status" value="1"/>
</dbReference>
<dbReference type="PANTHER" id="PTHR43692:SF1">
    <property type="entry name" value="UDP-N-ACETYLMURAMOYLALANINE--D-GLUTAMATE LIGASE"/>
    <property type="match status" value="1"/>
</dbReference>
<dbReference type="KEGG" id="kuy:FY550_09925"/>
<keyword evidence="3 7" id="KW-0963">Cytoplasm</keyword>